<proteinExistence type="predicted"/>
<reference evidence="2 3" key="1">
    <citation type="submission" date="2015-06" db="EMBL/GenBank/DDBJ databases">
        <title>Genome sequence of Pseudoalteromonas peptidolytica.</title>
        <authorList>
            <person name="Xie B.-B."/>
            <person name="Rong J.-C."/>
            <person name="Qin Q.-L."/>
            <person name="Zhang Y.-Z."/>
        </authorList>
    </citation>
    <scope>NUCLEOTIDE SEQUENCE [LARGE SCALE GENOMIC DNA]</scope>
    <source>
        <strain evidence="2 3">F12-50-A1</strain>
    </source>
</reference>
<dbReference type="AlphaFoldDB" id="A0A8I0MU30"/>
<name>A0A8I0MU30_9GAMM</name>
<evidence type="ECO:0000313" key="3">
    <source>
        <dbReference type="Proteomes" id="UP000660708"/>
    </source>
</evidence>
<keyword evidence="1" id="KW-1133">Transmembrane helix</keyword>
<keyword evidence="3" id="KW-1185">Reference proteome</keyword>
<comment type="caution">
    <text evidence="2">The sequence shown here is derived from an EMBL/GenBank/DDBJ whole genome shotgun (WGS) entry which is preliminary data.</text>
</comment>
<protein>
    <submittedName>
        <fullName evidence="2">Uncharacterized protein</fullName>
    </submittedName>
</protein>
<gene>
    <name evidence="2" type="ORF">PPEP_a0212</name>
</gene>
<dbReference type="RefSeq" id="WP_125251600.1">
    <property type="nucleotide sequence ID" value="NZ_AQHF01000020.1"/>
</dbReference>
<organism evidence="2 3">
    <name type="scientific">Pseudoalteromonas peptidolytica F12-50-A1</name>
    <dbReference type="NCBI Taxonomy" id="1315280"/>
    <lineage>
        <taxon>Bacteria</taxon>
        <taxon>Pseudomonadati</taxon>
        <taxon>Pseudomonadota</taxon>
        <taxon>Gammaproteobacteria</taxon>
        <taxon>Alteromonadales</taxon>
        <taxon>Pseudoalteromonadaceae</taxon>
        <taxon>Pseudoalteromonas</taxon>
    </lineage>
</organism>
<feature type="transmembrane region" description="Helical" evidence="1">
    <location>
        <begin position="28"/>
        <end position="47"/>
    </location>
</feature>
<evidence type="ECO:0000313" key="2">
    <source>
        <dbReference type="EMBL" id="MBE0345356.1"/>
    </source>
</evidence>
<dbReference type="EMBL" id="AQHF01000020">
    <property type="protein sequence ID" value="MBE0345356.1"/>
    <property type="molecule type" value="Genomic_DNA"/>
</dbReference>
<accession>A0A8I0MU30</accession>
<keyword evidence="1" id="KW-0472">Membrane</keyword>
<evidence type="ECO:0000256" key="1">
    <source>
        <dbReference type="SAM" id="Phobius"/>
    </source>
</evidence>
<dbReference type="Proteomes" id="UP000660708">
    <property type="component" value="Unassembled WGS sequence"/>
</dbReference>
<sequence length="63" mass="7261">MAFVVISILCMFAVYLQALSTGMPIKRWLGLALFTGPAALVLFRVHYRRAWMRRCANLVMWKA</sequence>
<keyword evidence="1" id="KW-0812">Transmembrane</keyword>